<dbReference type="GO" id="GO:0006824">
    <property type="term" value="P:cobalt ion transport"/>
    <property type="evidence" value="ECO:0007669"/>
    <property type="project" value="InterPro"/>
</dbReference>
<dbReference type="InterPro" id="IPR015856">
    <property type="entry name" value="ABC_transpr_CbiO/EcfA_su"/>
</dbReference>
<organism evidence="12 13">
    <name type="scientific">Corynebacterium durum F0235</name>
    <dbReference type="NCBI Taxonomy" id="1035195"/>
    <lineage>
        <taxon>Bacteria</taxon>
        <taxon>Bacillati</taxon>
        <taxon>Actinomycetota</taxon>
        <taxon>Actinomycetes</taxon>
        <taxon>Mycobacteriales</taxon>
        <taxon>Corynebacteriaceae</taxon>
        <taxon>Corynebacterium</taxon>
    </lineage>
</organism>
<keyword evidence="3 10" id="KW-0813">Transport</keyword>
<evidence type="ECO:0000256" key="10">
    <source>
        <dbReference type="RuleBase" id="RU364103"/>
    </source>
</evidence>
<keyword evidence="6 10" id="KW-0067">ATP-binding</keyword>
<evidence type="ECO:0000256" key="1">
    <source>
        <dbReference type="ARBA" id="ARBA00004202"/>
    </source>
</evidence>
<dbReference type="GO" id="GO:0043190">
    <property type="term" value="C:ATP-binding cassette (ABC) transporter complex"/>
    <property type="evidence" value="ECO:0007669"/>
    <property type="project" value="TreeGrafter"/>
</dbReference>
<reference evidence="12 13" key="1">
    <citation type="submission" date="2012-05" db="EMBL/GenBank/DDBJ databases">
        <authorList>
            <person name="Weinstock G."/>
            <person name="Sodergren E."/>
            <person name="Lobos E.A."/>
            <person name="Fulton L."/>
            <person name="Fulton R."/>
            <person name="Courtney L."/>
            <person name="Fronick C."/>
            <person name="O'Laughlin M."/>
            <person name="Godfrey J."/>
            <person name="Wilson R.M."/>
            <person name="Miner T."/>
            <person name="Farmer C."/>
            <person name="Delehaunty K."/>
            <person name="Cordes M."/>
            <person name="Minx P."/>
            <person name="Tomlinson C."/>
            <person name="Chen J."/>
            <person name="Wollam A."/>
            <person name="Pepin K.H."/>
            <person name="Bhonagiri V."/>
            <person name="Zhang X."/>
            <person name="Suruliraj S."/>
            <person name="Warren W."/>
            <person name="Mitreva M."/>
            <person name="Mardis E.R."/>
            <person name="Wilson R.K."/>
        </authorList>
    </citation>
    <scope>NUCLEOTIDE SEQUENCE [LARGE SCALE GENOMIC DNA]</scope>
    <source>
        <strain evidence="12 13">F0235</strain>
    </source>
</reference>
<dbReference type="HOGENOM" id="CLU_000604_1_22_11"/>
<dbReference type="InterPro" id="IPR003593">
    <property type="entry name" value="AAA+_ATPase"/>
</dbReference>
<evidence type="ECO:0000256" key="4">
    <source>
        <dbReference type="ARBA" id="ARBA00022475"/>
    </source>
</evidence>
<dbReference type="GO" id="GO:0016887">
    <property type="term" value="F:ATP hydrolysis activity"/>
    <property type="evidence" value="ECO:0007669"/>
    <property type="project" value="InterPro"/>
</dbReference>
<feature type="domain" description="ABC transporter" evidence="11">
    <location>
        <begin position="10"/>
        <end position="245"/>
    </location>
</feature>
<keyword evidence="13" id="KW-1185">Reference proteome</keyword>
<evidence type="ECO:0000256" key="5">
    <source>
        <dbReference type="ARBA" id="ARBA00022741"/>
    </source>
</evidence>
<evidence type="ECO:0000259" key="11">
    <source>
        <dbReference type="PROSITE" id="PS50893"/>
    </source>
</evidence>
<dbReference type="PROSITE" id="PS50893">
    <property type="entry name" value="ABC_TRANSPORTER_2"/>
    <property type="match status" value="1"/>
</dbReference>
<dbReference type="PROSITE" id="PS00211">
    <property type="entry name" value="ABC_TRANSPORTER_1"/>
    <property type="match status" value="1"/>
</dbReference>
<dbReference type="STRING" id="1035195.HMPREF9997_02363"/>
<evidence type="ECO:0000256" key="7">
    <source>
        <dbReference type="ARBA" id="ARBA00022967"/>
    </source>
</evidence>
<evidence type="ECO:0000256" key="2">
    <source>
        <dbReference type="ARBA" id="ARBA00005417"/>
    </source>
</evidence>
<dbReference type="PANTHER" id="PTHR43553:SF24">
    <property type="entry name" value="ENERGY-COUPLING FACTOR TRANSPORTER ATP-BINDING PROTEIN ECFA1"/>
    <property type="match status" value="1"/>
</dbReference>
<comment type="function">
    <text evidence="10">Part of an ABC transporter complex. Responsible for energy coupling to the transport system.</text>
</comment>
<dbReference type="SUPFAM" id="SSF52540">
    <property type="entry name" value="P-loop containing nucleoside triphosphate hydrolases"/>
    <property type="match status" value="1"/>
</dbReference>
<dbReference type="GO" id="GO:0042626">
    <property type="term" value="F:ATPase-coupled transmembrane transporter activity"/>
    <property type="evidence" value="ECO:0007669"/>
    <property type="project" value="TreeGrafter"/>
</dbReference>
<evidence type="ECO:0000256" key="3">
    <source>
        <dbReference type="ARBA" id="ARBA00022448"/>
    </source>
</evidence>
<evidence type="ECO:0000313" key="13">
    <source>
        <dbReference type="Proteomes" id="UP000010445"/>
    </source>
</evidence>
<dbReference type="InterPro" id="IPR027417">
    <property type="entry name" value="P-loop_NTPase"/>
</dbReference>
<dbReference type="SMART" id="SM00382">
    <property type="entry name" value="AAA"/>
    <property type="match status" value="1"/>
</dbReference>
<sequence>MKRSEMATLVELKEASFSHDTGPEILHQVSLSVQEGARIAVLGENGSGKSTLFRLLSGAWTPTSGELVIAGTPITRARRKKQARDFARAHVQLVLQEPDDQIFAMSVREDISFGPLNQGLTPEEVESRVDQAMMAAEVSELAEKVPHQLSYGQRKRVALAGALAMQPDVLMLDEPTAGLDPAGSRKLLRTIEGLEAAVVLSTHDVNLAYEFATDVVVLLDGRLTVGSCDHILSDTELLRKARLELPWAPVVSVALGRTVKRPEDVL</sequence>
<protein>
    <recommendedName>
        <fullName evidence="10">ABC transporter ATP-binding protein</fullName>
    </recommendedName>
</protein>
<dbReference type="InterPro" id="IPR003439">
    <property type="entry name" value="ABC_transporter-like_ATP-bd"/>
</dbReference>
<evidence type="ECO:0000256" key="6">
    <source>
        <dbReference type="ARBA" id="ARBA00022840"/>
    </source>
</evidence>
<dbReference type="InterPro" id="IPR050095">
    <property type="entry name" value="ECF_ABC_transporter_ATP-bd"/>
</dbReference>
<evidence type="ECO:0000313" key="12">
    <source>
        <dbReference type="EMBL" id="EKX88243.1"/>
    </source>
</evidence>
<keyword evidence="4 10" id="KW-1003">Cell membrane</keyword>
<dbReference type="Proteomes" id="UP000010445">
    <property type="component" value="Unassembled WGS sequence"/>
</dbReference>
<dbReference type="FunFam" id="3.40.50.300:FF:000224">
    <property type="entry name" value="Energy-coupling factor transporter ATP-binding protein EcfA"/>
    <property type="match status" value="1"/>
</dbReference>
<dbReference type="CDD" id="cd03225">
    <property type="entry name" value="ABC_cobalt_CbiO_domain1"/>
    <property type="match status" value="1"/>
</dbReference>
<comment type="subcellular location">
    <subcellularLocation>
        <location evidence="1 10">Cell membrane</location>
        <topology evidence="1 10">Peripheral membrane protein</topology>
    </subcellularLocation>
</comment>
<keyword evidence="5 10" id="KW-0547">Nucleotide-binding</keyword>
<comment type="similarity">
    <text evidence="2 10">Belongs to the ABC transporter superfamily.</text>
</comment>
<keyword evidence="8 10" id="KW-0472">Membrane</keyword>
<dbReference type="InterPro" id="IPR017871">
    <property type="entry name" value="ABC_transporter-like_CS"/>
</dbReference>
<dbReference type="NCBIfam" id="TIGR01166">
    <property type="entry name" value="cbiO"/>
    <property type="match status" value="1"/>
</dbReference>
<accession>L1MAI5</accession>
<evidence type="ECO:0000256" key="9">
    <source>
        <dbReference type="ARBA" id="ARBA00025157"/>
    </source>
</evidence>
<gene>
    <name evidence="12" type="ORF">HMPREF9997_02363</name>
</gene>
<dbReference type="GO" id="GO:0005524">
    <property type="term" value="F:ATP binding"/>
    <property type="evidence" value="ECO:0007669"/>
    <property type="project" value="UniProtKB-UniRule"/>
</dbReference>
<dbReference type="Gene3D" id="3.40.50.300">
    <property type="entry name" value="P-loop containing nucleotide triphosphate hydrolases"/>
    <property type="match status" value="1"/>
</dbReference>
<dbReference type="eggNOG" id="COG1122">
    <property type="taxonomic scope" value="Bacteria"/>
</dbReference>
<dbReference type="AlphaFoldDB" id="L1MAI5"/>
<keyword evidence="7" id="KW-1278">Translocase</keyword>
<comment type="caution">
    <text evidence="12">The sequence shown here is derived from an EMBL/GenBank/DDBJ whole genome shotgun (WGS) entry which is preliminary data.</text>
</comment>
<comment type="function">
    <text evidence="9">Probably part of an ABC transporter complex. Responsible for energy coupling to the transport system.</text>
</comment>
<dbReference type="PANTHER" id="PTHR43553">
    <property type="entry name" value="HEAVY METAL TRANSPORTER"/>
    <property type="match status" value="1"/>
</dbReference>
<evidence type="ECO:0000256" key="8">
    <source>
        <dbReference type="ARBA" id="ARBA00023136"/>
    </source>
</evidence>
<name>L1MAI5_9CORY</name>
<dbReference type="Pfam" id="PF00005">
    <property type="entry name" value="ABC_tran"/>
    <property type="match status" value="1"/>
</dbReference>
<dbReference type="InterPro" id="IPR005876">
    <property type="entry name" value="Co_trans_ATP-bd"/>
</dbReference>
<proteinExistence type="inferred from homology"/>
<dbReference type="PATRIC" id="fig|1035195.3.peg.2109"/>
<dbReference type="EMBL" id="AMEM01000039">
    <property type="protein sequence ID" value="EKX88243.1"/>
    <property type="molecule type" value="Genomic_DNA"/>
</dbReference>